<keyword evidence="3" id="KW-1185">Reference proteome</keyword>
<sequence length="342" mass="37470">MDQTLTNFNHRLRPRHEDNKCPPGSLRWQNQPLASTSAQSAYDTSLTFLDGPVYDEAEYNEIIHTSAQYSHQDDLGWLSLQHDSIDDFYRTISSNASSRSFNDGSTWLIAHPSGVGNPHCRIPDSGFFGMPDSFNGSLIANPEFQDPASIDRQAYSFALPLNGSATLLPQRPEANGDDLNLFSEDTLGSRSSHHDQALHASDFFFTEGFGNMSPRSGHYGAAGITGPPLSEYDDGEGSRTSVSTSRTPSPPIPSRKRRRAGYDSDQPLPHGKCPYCPCFPGDAKRLSTYDAISRSMPVKSLDVHNASALRETLSGTTDLHTRRRSSFATSVKLVFGAFVGTT</sequence>
<feature type="region of interest" description="Disordered" evidence="1">
    <location>
        <begin position="1"/>
        <end position="30"/>
    </location>
</feature>
<dbReference type="AlphaFoldDB" id="A0A010RQQ8"/>
<comment type="caution">
    <text evidence="2">The sequence shown here is derived from an EMBL/GenBank/DDBJ whole genome shotgun (WGS) entry which is preliminary data.</text>
</comment>
<name>A0A010RQQ8_9PEZI</name>
<feature type="region of interest" description="Disordered" evidence="1">
    <location>
        <begin position="219"/>
        <end position="266"/>
    </location>
</feature>
<reference evidence="2 3" key="1">
    <citation type="submission" date="2014-02" db="EMBL/GenBank/DDBJ databases">
        <title>The genome sequence of Colletotrichum fioriniae PJ7.</title>
        <authorList>
            <person name="Baroncelli R."/>
            <person name="Thon M.R."/>
        </authorList>
    </citation>
    <scope>NUCLEOTIDE SEQUENCE [LARGE SCALE GENOMIC DNA]</scope>
    <source>
        <strain evidence="2 3">PJ7</strain>
    </source>
</reference>
<dbReference type="Proteomes" id="UP000020467">
    <property type="component" value="Unassembled WGS sequence"/>
</dbReference>
<evidence type="ECO:0000313" key="2">
    <source>
        <dbReference type="EMBL" id="EXF82796.1"/>
    </source>
</evidence>
<organism evidence="2 3">
    <name type="scientific">Colletotrichum fioriniae PJ7</name>
    <dbReference type="NCBI Taxonomy" id="1445577"/>
    <lineage>
        <taxon>Eukaryota</taxon>
        <taxon>Fungi</taxon>
        <taxon>Dikarya</taxon>
        <taxon>Ascomycota</taxon>
        <taxon>Pezizomycotina</taxon>
        <taxon>Sordariomycetes</taxon>
        <taxon>Hypocreomycetidae</taxon>
        <taxon>Glomerellales</taxon>
        <taxon>Glomerellaceae</taxon>
        <taxon>Colletotrichum</taxon>
        <taxon>Colletotrichum acutatum species complex</taxon>
    </lineage>
</organism>
<evidence type="ECO:0000313" key="3">
    <source>
        <dbReference type="Proteomes" id="UP000020467"/>
    </source>
</evidence>
<dbReference type="HOGENOM" id="CLU_811344_0_0_1"/>
<feature type="compositionally biased region" description="Low complexity" evidence="1">
    <location>
        <begin position="238"/>
        <end position="247"/>
    </location>
</feature>
<dbReference type="EMBL" id="JARH01000272">
    <property type="protein sequence ID" value="EXF82796.1"/>
    <property type="molecule type" value="Genomic_DNA"/>
</dbReference>
<protein>
    <submittedName>
        <fullName evidence="2">Uncharacterized protein</fullName>
    </submittedName>
</protein>
<gene>
    <name evidence="2" type="ORF">CFIO01_09007</name>
</gene>
<dbReference type="KEGG" id="cfj:CFIO01_09007"/>
<proteinExistence type="predicted"/>
<evidence type="ECO:0000256" key="1">
    <source>
        <dbReference type="SAM" id="MobiDB-lite"/>
    </source>
</evidence>
<accession>A0A010RQQ8</accession>